<dbReference type="SUPFAM" id="SSF53098">
    <property type="entry name" value="Ribonuclease H-like"/>
    <property type="match status" value="1"/>
</dbReference>
<dbReference type="SMART" id="SM00950">
    <property type="entry name" value="Piwi"/>
    <property type="match status" value="1"/>
</dbReference>
<dbReference type="Pfam" id="PF16488">
    <property type="entry name" value="ArgoL2"/>
    <property type="match status" value="1"/>
</dbReference>
<dbReference type="OrthoDB" id="10252740at2759"/>
<dbReference type="Pfam" id="PF02171">
    <property type="entry name" value="Piwi"/>
    <property type="match status" value="1"/>
</dbReference>
<dbReference type="InterPro" id="IPR032474">
    <property type="entry name" value="Argonaute_N"/>
</dbReference>
<dbReference type="GO" id="GO:0003676">
    <property type="term" value="F:nucleic acid binding"/>
    <property type="evidence" value="ECO:0007669"/>
    <property type="project" value="InterPro"/>
</dbReference>
<protein>
    <submittedName>
        <fullName evidence="2">Ribonuclease H-like domain-containing protein</fullName>
    </submittedName>
</protein>
<dbReference type="RefSeq" id="XP_046005784.1">
    <property type="nucleotide sequence ID" value="XM_046151418.1"/>
</dbReference>
<dbReference type="InterPro" id="IPR012337">
    <property type="entry name" value="RNaseH-like_sf"/>
</dbReference>
<dbReference type="PROSITE" id="PS50822">
    <property type="entry name" value="PIWI"/>
    <property type="match status" value="1"/>
</dbReference>
<dbReference type="InterPro" id="IPR036085">
    <property type="entry name" value="PAZ_dom_sf"/>
</dbReference>
<dbReference type="InterPro" id="IPR003165">
    <property type="entry name" value="Piwi"/>
</dbReference>
<dbReference type="SUPFAM" id="SSF101690">
    <property type="entry name" value="PAZ domain"/>
    <property type="match status" value="1"/>
</dbReference>
<dbReference type="InterPro" id="IPR036397">
    <property type="entry name" value="RNaseH_sf"/>
</dbReference>
<dbReference type="AlphaFoldDB" id="A0A9P8XW08"/>
<reference evidence="2" key="1">
    <citation type="journal article" date="2021" name="Nat. Commun.">
        <title>Genetic determinants of endophytism in the Arabidopsis root mycobiome.</title>
        <authorList>
            <person name="Mesny F."/>
            <person name="Miyauchi S."/>
            <person name="Thiergart T."/>
            <person name="Pickel B."/>
            <person name="Atanasova L."/>
            <person name="Karlsson M."/>
            <person name="Huettel B."/>
            <person name="Barry K.W."/>
            <person name="Haridas S."/>
            <person name="Chen C."/>
            <person name="Bauer D."/>
            <person name="Andreopoulos W."/>
            <person name="Pangilinan J."/>
            <person name="LaButti K."/>
            <person name="Riley R."/>
            <person name="Lipzen A."/>
            <person name="Clum A."/>
            <person name="Drula E."/>
            <person name="Henrissat B."/>
            <person name="Kohler A."/>
            <person name="Grigoriev I.V."/>
            <person name="Martin F.M."/>
            <person name="Hacquard S."/>
        </authorList>
    </citation>
    <scope>NUCLEOTIDE SEQUENCE</scope>
    <source>
        <strain evidence="2">MPI-CAGE-CH-0230</strain>
    </source>
</reference>
<proteinExistence type="predicted"/>
<dbReference type="PANTHER" id="PTHR22891">
    <property type="entry name" value="EUKARYOTIC TRANSLATION INITIATION FACTOR 2C"/>
    <property type="match status" value="1"/>
</dbReference>
<accession>A0A9P8XW08</accession>
<dbReference type="Pfam" id="PF16486">
    <property type="entry name" value="ArgoN"/>
    <property type="match status" value="1"/>
</dbReference>
<evidence type="ECO:0000313" key="2">
    <source>
        <dbReference type="EMBL" id="KAH7016160.1"/>
    </source>
</evidence>
<evidence type="ECO:0000313" key="3">
    <source>
        <dbReference type="Proteomes" id="UP000756346"/>
    </source>
</evidence>
<dbReference type="GeneID" id="70180964"/>
<dbReference type="InterPro" id="IPR014811">
    <property type="entry name" value="ArgoL1"/>
</dbReference>
<dbReference type="Proteomes" id="UP000756346">
    <property type="component" value="Unassembled WGS sequence"/>
</dbReference>
<dbReference type="Gene3D" id="3.30.420.10">
    <property type="entry name" value="Ribonuclease H-like superfamily/Ribonuclease H"/>
    <property type="match status" value="1"/>
</dbReference>
<dbReference type="InterPro" id="IPR032472">
    <property type="entry name" value="ArgoL2"/>
</dbReference>
<dbReference type="InterPro" id="IPR045246">
    <property type="entry name" value="Piwi_ago-like"/>
</dbReference>
<dbReference type="SMART" id="SM01163">
    <property type="entry name" value="DUF1785"/>
    <property type="match status" value="1"/>
</dbReference>
<comment type="caution">
    <text evidence="2">The sequence shown here is derived from an EMBL/GenBank/DDBJ whole genome shotgun (WGS) entry which is preliminary data.</text>
</comment>
<evidence type="ECO:0000259" key="1">
    <source>
        <dbReference type="PROSITE" id="PS50822"/>
    </source>
</evidence>
<name>A0A9P8XW08_9PEZI</name>
<organism evidence="2 3">
    <name type="scientific">Microdochium trichocladiopsis</name>
    <dbReference type="NCBI Taxonomy" id="1682393"/>
    <lineage>
        <taxon>Eukaryota</taxon>
        <taxon>Fungi</taxon>
        <taxon>Dikarya</taxon>
        <taxon>Ascomycota</taxon>
        <taxon>Pezizomycotina</taxon>
        <taxon>Sordariomycetes</taxon>
        <taxon>Xylariomycetidae</taxon>
        <taxon>Xylariales</taxon>
        <taxon>Microdochiaceae</taxon>
        <taxon>Microdochium</taxon>
    </lineage>
</organism>
<keyword evidence="3" id="KW-1185">Reference proteome</keyword>
<feature type="domain" description="Piwi" evidence="1">
    <location>
        <begin position="527"/>
        <end position="831"/>
    </location>
</feature>
<dbReference type="EMBL" id="JAGTJQ010000012">
    <property type="protein sequence ID" value="KAH7016160.1"/>
    <property type="molecule type" value="Genomic_DNA"/>
</dbReference>
<dbReference type="Gene3D" id="3.40.50.2300">
    <property type="match status" value="1"/>
</dbReference>
<sequence>MAKMQISKGSEARQAEYFPCRPAFGTSGRPVVLWANYFEMKVQHQPLFKYQLEVKPVAQKEKKLQAKDAKGLKLMNIIKTALQKVGPDHPLVTEFKNQVITLRSLTLPDNKTVVVDYTLEGHEDQYEVLFNGPIDVDLPAMFRYLTTMDDPSGSVSFPRHEDVIDALNVIMGHSPRGNSQIASIGRSRFFPIDQQTRQTESLSLGWNEAIRGYFQSARPATGRLLLNANVSHGVFRPAGPARNLFTPPALYDKRTLHKNMSKLRARVTYYDDTGNAKRVVVKMLQGLAIPYLAEGKEANPPKVTEIGATAGKVQFYLTGPTGSNKLTANKYYTRPVYMPAEAVEIIPGQPLQRKLNARETPTLINFACRSPVANATSITTFGRKCFQLDGNEKLSEFGVKIEKDLLTINGRELKNPAIRYKNHKDAFPREGSWNMKRVNVLKPGGKIDWWTFVHVDPHPRGDDKTAVTHIMNGEFTKVLTNMGIPIAEKPMHPQGLVVDTRSKHPVVAVRAVFDQVKESKGAKGAQYVFVILAQNDPDIYAAVKTLGDTEFGIHTTCMVRKHFLKGKPMDQYFANVGLKINLKMGGNNHQIKNDIAIIREGKTMVVGYDVTHPPPGSNAPSLVGLVASVDKELSQWPAAAWAQDSRVEILDQTLQAKFGERLVLWQNKNQGRLPENIIIFRDGVSEGQFKQVLDKELPLIREACRGKYPANSTGPKITVVVSVKRHQTRFFPTHSQHMTKSHNVATGTVVDRGVTQAKIWDFFLVAHAALQGTARPAHYTVLLDEVFRSTLGQGIAAANGIQELTHEMCYMFGRATKAVSICPPAYYADIVCTRQRAYMPDLFSDTSDTASVGGASSTSRGGFGNDISKTVHPNLKNSMYYI</sequence>
<gene>
    <name evidence="2" type="ORF">B0I36DRAFT_277434</name>
</gene>
<dbReference type="Pfam" id="PF08699">
    <property type="entry name" value="ArgoL1"/>
    <property type="match status" value="1"/>
</dbReference>
<dbReference type="CDD" id="cd04657">
    <property type="entry name" value="Piwi_ago-like"/>
    <property type="match status" value="1"/>
</dbReference>